<dbReference type="InterPro" id="IPR011989">
    <property type="entry name" value="ARM-like"/>
</dbReference>
<sequence>MDKLLKWAVLNSATANEDAPATTQPRPDHQKLDPAIIDHILGKDESVLMREAMAVIQNPNLDWEAKEIAFEDLELLVSHIDNANNLVPLQLWGPLMDLLQDPDPRMRSNAAWILGTSLQNNPKAQRRFQEDLATPMVEGGGGLLRVLPLLQADQPVAVQDKALFCISAYVRQFPPGLQQLIELRGLEMLKLVVEDPARAGKLKRRIYFFLATLLNGADTYGPTLAQRLRKDRYLELLVEQIPQLLEAGELDTLDHALRLLVALHDHDASLSLAKTLKENPALWQAIQKIGQSPARDGISEDVWDKIKSIL</sequence>
<proteinExistence type="inferred from homology"/>
<keyword evidence="2" id="KW-0677">Repeat</keyword>
<evidence type="ECO:0000256" key="1">
    <source>
        <dbReference type="ARBA" id="ARBA00011045"/>
    </source>
</evidence>
<dbReference type="Proteomes" id="UP000268162">
    <property type="component" value="Unassembled WGS sequence"/>
</dbReference>
<evidence type="ECO:0000313" key="5">
    <source>
        <dbReference type="Proteomes" id="UP000268162"/>
    </source>
</evidence>
<keyword evidence="5" id="KW-1185">Reference proteome</keyword>
<dbReference type="OrthoDB" id="10250458at2759"/>
<dbReference type="InterPro" id="IPR016024">
    <property type="entry name" value="ARM-type_fold"/>
</dbReference>
<dbReference type="GO" id="GO:0005783">
    <property type="term" value="C:endoplasmic reticulum"/>
    <property type="evidence" value="ECO:0007669"/>
    <property type="project" value="TreeGrafter"/>
</dbReference>
<evidence type="ECO:0000259" key="3">
    <source>
        <dbReference type="Pfam" id="PF08609"/>
    </source>
</evidence>
<dbReference type="Gene3D" id="1.25.10.10">
    <property type="entry name" value="Leucine-rich Repeat Variant"/>
    <property type="match status" value="1"/>
</dbReference>
<dbReference type="EMBL" id="ML002313">
    <property type="protein sequence ID" value="RKP38950.1"/>
    <property type="molecule type" value="Genomic_DNA"/>
</dbReference>
<reference evidence="5" key="1">
    <citation type="journal article" date="2018" name="Nat. Microbiol.">
        <title>Leveraging single-cell genomics to expand the fungal tree of life.</title>
        <authorList>
            <person name="Ahrendt S.R."/>
            <person name="Quandt C.A."/>
            <person name="Ciobanu D."/>
            <person name="Clum A."/>
            <person name="Salamov A."/>
            <person name="Andreopoulos B."/>
            <person name="Cheng J.F."/>
            <person name="Woyke T."/>
            <person name="Pelin A."/>
            <person name="Henrissat B."/>
            <person name="Reynolds N.K."/>
            <person name="Benny G.L."/>
            <person name="Smith M.E."/>
            <person name="James T.Y."/>
            <person name="Grigoriev I.V."/>
        </authorList>
    </citation>
    <scope>NUCLEOTIDE SEQUENCE [LARGE SCALE GENOMIC DNA]</scope>
    <source>
        <strain evidence="5">RSA 468</strain>
    </source>
</reference>
<gene>
    <name evidence="4" type="ORF">BJ085DRAFT_36859</name>
</gene>
<dbReference type="PANTHER" id="PTHR19316:SF18">
    <property type="entry name" value="HSP70-BINDING PROTEIN 1"/>
    <property type="match status" value="1"/>
</dbReference>
<dbReference type="GO" id="GO:0000774">
    <property type="term" value="F:adenyl-nucleotide exchange factor activity"/>
    <property type="evidence" value="ECO:0007669"/>
    <property type="project" value="TreeGrafter"/>
</dbReference>
<name>A0A4Q0A1D1_9FUNG</name>
<feature type="domain" description="Nucleotide exchange factor Fes1" evidence="3">
    <location>
        <begin position="1"/>
        <end position="86"/>
    </location>
</feature>
<comment type="similarity">
    <text evidence="1">Belongs to the FES1 family.</text>
</comment>
<accession>A0A4Q0A1D1</accession>
<dbReference type="AlphaFoldDB" id="A0A4Q0A1D1"/>
<organism evidence="4 5">
    <name type="scientific">Dimargaris cristalligena</name>
    <dbReference type="NCBI Taxonomy" id="215637"/>
    <lineage>
        <taxon>Eukaryota</taxon>
        <taxon>Fungi</taxon>
        <taxon>Fungi incertae sedis</taxon>
        <taxon>Zoopagomycota</taxon>
        <taxon>Kickxellomycotina</taxon>
        <taxon>Dimargaritomycetes</taxon>
        <taxon>Dimargaritales</taxon>
        <taxon>Dimargaritaceae</taxon>
        <taxon>Dimargaris</taxon>
    </lineage>
</organism>
<dbReference type="Pfam" id="PF08609">
    <property type="entry name" value="Fes1"/>
    <property type="match status" value="1"/>
</dbReference>
<dbReference type="PANTHER" id="PTHR19316">
    <property type="entry name" value="PROTEIN FOLDING REGULATOR"/>
    <property type="match status" value="1"/>
</dbReference>
<dbReference type="STRING" id="215637.A0A4Q0A1D1"/>
<dbReference type="InterPro" id="IPR013918">
    <property type="entry name" value="Nucleotide_exch_fac_Fes1"/>
</dbReference>
<dbReference type="InterPro" id="IPR050693">
    <property type="entry name" value="Hsp70_NEF-Inhibitors"/>
</dbReference>
<protein>
    <submittedName>
        <fullName evidence="4">Armadillo-type protein</fullName>
    </submittedName>
</protein>
<evidence type="ECO:0000256" key="2">
    <source>
        <dbReference type="ARBA" id="ARBA00022737"/>
    </source>
</evidence>
<evidence type="ECO:0000313" key="4">
    <source>
        <dbReference type="EMBL" id="RKP38950.1"/>
    </source>
</evidence>
<dbReference type="SUPFAM" id="SSF48371">
    <property type="entry name" value="ARM repeat"/>
    <property type="match status" value="1"/>
</dbReference>